<keyword evidence="4" id="KW-1185">Reference proteome</keyword>
<dbReference type="Gene3D" id="3.10.100.10">
    <property type="entry name" value="Mannose-Binding Protein A, subunit A"/>
    <property type="match status" value="1"/>
</dbReference>
<feature type="region of interest" description="Disordered" evidence="1">
    <location>
        <begin position="337"/>
        <end position="356"/>
    </location>
</feature>
<organism evidence="3 4">
    <name type="scientific">Danaus plexippus plexippus</name>
    <dbReference type="NCBI Taxonomy" id="278856"/>
    <lineage>
        <taxon>Eukaryota</taxon>
        <taxon>Metazoa</taxon>
        <taxon>Ecdysozoa</taxon>
        <taxon>Arthropoda</taxon>
        <taxon>Hexapoda</taxon>
        <taxon>Insecta</taxon>
        <taxon>Pterygota</taxon>
        <taxon>Neoptera</taxon>
        <taxon>Endopterygota</taxon>
        <taxon>Lepidoptera</taxon>
        <taxon>Glossata</taxon>
        <taxon>Ditrysia</taxon>
        <taxon>Papilionoidea</taxon>
        <taxon>Nymphalidae</taxon>
        <taxon>Danainae</taxon>
        <taxon>Danaini</taxon>
        <taxon>Danaina</taxon>
        <taxon>Danaus</taxon>
        <taxon>Danaus</taxon>
    </lineage>
</organism>
<dbReference type="CDD" id="cd00037">
    <property type="entry name" value="CLECT"/>
    <property type="match status" value="1"/>
</dbReference>
<proteinExistence type="predicted"/>
<feature type="compositionally biased region" description="Basic and acidic residues" evidence="1">
    <location>
        <begin position="140"/>
        <end position="149"/>
    </location>
</feature>
<dbReference type="eggNOG" id="KOG4297">
    <property type="taxonomic scope" value="Eukaryota"/>
</dbReference>
<dbReference type="SUPFAM" id="SSF56436">
    <property type="entry name" value="C-type lectin-like"/>
    <property type="match status" value="1"/>
</dbReference>
<dbReference type="PROSITE" id="PS50041">
    <property type="entry name" value="C_TYPE_LECTIN_2"/>
    <property type="match status" value="1"/>
</dbReference>
<dbReference type="OrthoDB" id="2142683at2759"/>
<dbReference type="FunCoup" id="A0A212FKE4">
    <property type="interactions" value="1"/>
</dbReference>
<dbReference type="Proteomes" id="UP000007151">
    <property type="component" value="Unassembled WGS sequence"/>
</dbReference>
<feature type="chain" id="PRO_5043568183" evidence="2">
    <location>
        <begin position="18"/>
        <end position="356"/>
    </location>
</feature>
<sequence length="356" mass="39181">MALLLFGVALLIAGVSSDNFTELELCAVEGDGPWSRALEDWSISAGSGRHGKNFNTGRIMALPQSKGYYVSDRVETPFLSPPPPLYNPQGYAPPAQAMQVPHGYKEWEGKPSHPGNGKIVNRPPNKDKFAPSYPPQGHRPSIDRVDDPPRRQVTETDLYLLSAVEKLAHRADFMEKRLRRLEESLYHALQNKEPAPAPCPGNFTRVGSSCYSVSSSQRDWKDASLACRATHAALLELADEKQKKIVLAWMLADTDRRGVDYWTGGLNPGLLWIWSHSARPVNGSVAGDGRCLAAVHDPALNTHVYRGRDCAARLHYICVKEDDGHLSNEVQRAARELTRRREGTGGETAGAGARTL</sequence>
<accession>A0A212FKE4</accession>
<dbReference type="KEGG" id="dpl:KGM_211458"/>
<feature type="signal peptide" evidence="2">
    <location>
        <begin position="1"/>
        <end position="17"/>
    </location>
</feature>
<reference evidence="3 4" key="1">
    <citation type="journal article" date="2011" name="Cell">
        <title>The monarch butterfly genome yields insights into long-distance migration.</title>
        <authorList>
            <person name="Zhan S."/>
            <person name="Merlin C."/>
            <person name="Boore J.L."/>
            <person name="Reppert S.M."/>
        </authorList>
    </citation>
    <scope>NUCLEOTIDE SEQUENCE [LARGE SCALE GENOMIC DNA]</scope>
    <source>
        <strain evidence="3">F-2</strain>
    </source>
</reference>
<evidence type="ECO:0000256" key="2">
    <source>
        <dbReference type="SAM" id="SignalP"/>
    </source>
</evidence>
<name>A0A212FKE4_DANPL</name>
<dbReference type="InterPro" id="IPR016187">
    <property type="entry name" value="CTDL_fold"/>
</dbReference>
<evidence type="ECO:0000313" key="4">
    <source>
        <dbReference type="Proteomes" id="UP000007151"/>
    </source>
</evidence>
<dbReference type="SMART" id="SM00034">
    <property type="entry name" value="CLECT"/>
    <property type="match status" value="1"/>
</dbReference>
<comment type="caution">
    <text evidence="3">The sequence shown here is derived from an EMBL/GenBank/DDBJ whole genome shotgun (WGS) entry which is preliminary data.</text>
</comment>
<feature type="region of interest" description="Disordered" evidence="1">
    <location>
        <begin position="110"/>
        <end position="149"/>
    </location>
</feature>
<protein>
    <submittedName>
        <fullName evidence="3">Uncharacterized protein</fullName>
    </submittedName>
</protein>
<keyword evidence="2" id="KW-0732">Signal</keyword>
<gene>
    <name evidence="3" type="ORF">KGM_211458</name>
</gene>
<evidence type="ECO:0000313" key="3">
    <source>
        <dbReference type="EMBL" id="OWR54217.1"/>
    </source>
</evidence>
<dbReference type="EMBL" id="AGBW02008061">
    <property type="protein sequence ID" value="OWR54217.1"/>
    <property type="molecule type" value="Genomic_DNA"/>
</dbReference>
<dbReference type="AlphaFoldDB" id="A0A212FKE4"/>
<evidence type="ECO:0000256" key="1">
    <source>
        <dbReference type="SAM" id="MobiDB-lite"/>
    </source>
</evidence>
<dbReference type="InterPro" id="IPR001304">
    <property type="entry name" value="C-type_lectin-like"/>
</dbReference>
<dbReference type="InterPro" id="IPR016186">
    <property type="entry name" value="C-type_lectin-like/link_sf"/>
</dbReference>